<keyword evidence="3" id="KW-1185">Reference proteome</keyword>
<reference evidence="2" key="1">
    <citation type="journal article" date="2023" name="Mol. Phylogenet. Evol.">
        <title>Genome-scale phylogeny and comparative genomics of the fungal order Sordariales.</title>
        <authorList>
            <person name="Hensen N."/>
            <person name="Bonometti L."/>
            <person name="Westerberg I."/>
            <person name="Brannstrom I.O."/>
            <person name="Guillou S."/>
            <person name="Cros-Aarteil S."/>
            <person name="Calhoun S."/>
            <person name="Haridas S."/>
            <person name="Kuo A."/>
            <person name="Mondo S."/>
            <person name="Pangilinan J."/>
            <person name="Riley R."/>
            <person name="LaButti K."/>
            <person name="Andreopoulos B."/>
            <person name="Lipzen A."/>
            <person name="Chen C."/>
            <person name="Yan M."/>
            <person name="Daum C."/>
            <person name="Ng V."/>
            <person name="Clum A."/>
            <person name="Steindorff A."/>
            <person name="Ohm R.A."/>
            <person name="Martin F."/>
            <person name="Silar P."/>
            <person name="Natvig D.O."/>
            <person name="Lalanne C."/>
            <person name="Gautier V."/>
            <person name="Ament-Velasquez S.L."/>
            <person name="Kruys A."/>
            <person name="Hutchinson M.I."/>
            <person name="Powell A.J."/>
            <person name="Barry K."/>
            <person name="Miller A.N."/>
            <person name="Grigoriev I.V."/>
            <person name="Debuchy R."/>
            <person name="Gladieux P."/>
            <person name="Hiltunen Thoren M."/>
            <person name="Johannesson H."/>
        </authorList>
    </citation>
    <scope>NUCLEOTIDE SEQUENCE</scope>
    <source>
        <strain evidence="2">PSN324</strain>
    </source>
</reference>
<evidence type="ECO:0000313" key="2">
    <source>
        <dbReference type="EMBL" id="KAK4460748.1"/>
    </source>
</evidence>
<dbReference type="EMBL" id="MU865005">
    <property type="protein sequence ID" value="KAK4460748.1"/>
    <property type="molecule type" value="Genomic_DNA"/>
</dbReference>
<accession>A0AAV9HK58</accession>
<feature type="compositionally biased region" description="Acidic residues" evidence="1">
    <location>
        <begin position="570"/>
        <end position="591"/>
    </location>
</feature>
<sequence length="591" mass="65034">MTSRELATISRSDLDSLVSASATARITEFKQLASYSWCDKPTATISVPGSPPLWSPPPKSSLPLDPDSGTVYIDQNAARCPWSPLEPLFRALFIMNPDLDLSDVDVVTDRNNIRKLLRFVQASSSDPFRIRVEAVAGRGDGRKGTALFTRADPESVETIVGFKGYARNFEKAYTKKRGGIGTTGYHRIVGYNFGGLRCVVRCEADGYVGDESADDGLLSAAVRGLSLGSSSESQETTTATGLTILTSGHKEDVDVSSTIEIKTRAASRTLDMDEAYGQLWVSQTPKLAVGYHRRGVFTDVQVRDVAGDLARWEAVNRRPLEKLAGLLARIIDVAKQTGGSGRAVVEYTGGSSLRIVADDNGQPALPKDLYAKWANEPAQLGETPAQDSGKVKCGNLTTKEEVSKLLIPAGTPFASDMEYAIQKGPRQFFVRLPGNISDYHLVCQQLKSLPVETLDKVLKGWSFTLKEIMADFQKGKEDWDPEERQTIGGFKTVARDAAFRLVYMLLSGQAEAQDKAMAYNAAFFVVSHSRIFGVRTRQMVRAAFDDRFSETPKQRAMMDQWTKAWPIEDVSGENETTDDEPFYSSDDSDYW</sequence>
<evidence type="ECO:0008006" key="4">
    <source>
        <dbReference type="Google" id="ProtNLM"/>
    </source>
</evidence>
<proteinExistence type="predicted"/>
<dbReference type="PANTHER" id="PTHR35179:SF2">
    <property type="entry name" value="START DOMAIN-CONTAINING PROTEIN"/>
    <property type="match status" value="1"/>
</dbReference>
<organism evidence="2 3">
    <name type="scientific">Cladorrhinum samala</name>
    <dbReference type="NCBI Taxonomy" id="585594"/>
    <lineage>
        <taxon>Eukaryota</taxon>
        <taxon>Fungi</taxon>
        <taxon>Dikarya</taxon>
        <taxon>Ascomycota</taxon>
        <taxon>Pezizomycotina</taxon>
        <taxon>Sordariomycetes</taxon>
        <taxon>Sordariomycetidae</taxon>
        <taxon>Sordariales</taxon>
        <taxon>Podosporaceae</taxon>
        <taxon>Cladorrhinum</taxon>
    </lineage>
</organism>
<feature type="region of interest" description="Disordered" evidence="1">
    <location>
        <begin position="567"/>
        <end position="591"/>
    </location>
</feature>
<comment type="caution">
    <text evidence="2">The sequence shown here is derived from an EMBL/GenBank/DDBJ whole genome shotgun (WGS) entry which is preliminary data.</text>
</comment>
<evidence type="ECO:0000313" key="3">
    <source>
        <dbReference type="Proteomes" id="UP001321749"/>
    </source>
</evidence>
<name>A0AAV9HK58_9PEZI</name>
<evidence type="ECO:0000256" key="1">
    <source>
        <dbReference type="SAM" id="MobiDB-lite"/>
    </source>
</evidence>
<protein>
    <recommendedName>
        <fullName evidence="4">Decapping nuclease</fullName>
    </recommendedName>
</protein>
<reference evidence="2" key="2">
    <citation type="submission" date="2023-06" db="EMBL/GenBank/DDBJ databases">
        <authorList>
            <consortium name="Lawrence Berkeley National Laboratory"/>
            <person name="Mondo S.J."/>
            <person name="Hensen N."/>
            <person name="Bonometti L."/>
            <person name="Westerberg I."/>
            <person name="Brannstrom I.O."/>
            <person name="Guillou S."/>
            <person name="Cros-Aarteil S."/>
            <person name="Calhoun S."/>
            <person name="Haridas S."/>
            <person name="Kuo A."/>
            <person name="Pangilinan J."/>
            <person name="Riley R."/>
            <person name="Labutti K."/>
            <person name="Andreopoulos B."/>
            <person name="Lipzen A."/>
            <person name="Chen C."/>
            <person name="Yanf M."/>
            <person name="Daum C."/>
            <person name="Ng V."/>
            <person name="Clum A."/>
            <person name="Steindorff A."/>
            <person name="Ohm R."/>
            <person name="Martin F."/>
            <person name="Silar P."/>
            <person name="Natvig D."/>
            <person name="Lalanne C."/>
            <person name="Gautier V."/>
            <person name="Ament-Velasquez S.L."/>
            <person name="Kruys A."/>
            <person name="Hutchinson M.I."/>
            <person name="Powell A.J."/>
            <person name="Barry K."/>
            <person name="Miller A.N."/>
            <person name="Grigoriev I.V."/>
            <person name="Debuchy R."/>
            <person name="Gladieux P."/>
            <person name="Thoren M.H."/>
            <person name="Johannesson H."/>
        </authorList>
    </citation>
    <scope>NUCLEOTIDE SEQUENCE</scope>
    <source>
        <strain evidence="2">PSN324</strain>
    </source>
</reference>
<gene>
    <name evidence="2" type="ORF">QBC42DRAFT_271706</name>
</gene>
<dbReference type="AlphaFoldDB" id="A0AAV9HK58"/>
<dbReference type="PANTHER" id="PTHR35179">
    <property type="entry name" value="PROTEIN CBG02620"/>
    <property type="match status" value="1"/>
</dbReference>
<dbReference type="Proteomes" id="UP001321749">
    <property type="component" value="Unassembled WGS sequence"/>
</dbReference>